<evidence type="ECO:0000313" key="1">
    <source>
        <dbReference type="EMBL" id="SEK96546.1"/>
    </source>
</evidence>
<keyword evidence="2" id="KW-1185">Reference proteome</keyword>
<dbReference type="AlphaFoldDB" id="A0A1H7LCH2"/>
<name>A0A1H7LCH2_9SPHN</name>
<proteinExistence type="predicted"/>
<organism evidence="1 2">
    <name type="scientific">Sphingomonas palmae</name>
    <dbReference type="NCBI Taxonomy" id="1855283"/>
    <lineage>
        <taxon>Bacteria</taxon>
        <taxon>Pseudomonadati</taxon>
        <taxon>Pseudomonadota</taxon>
        <taxon>Alphaproteobacteria</taxon>
        <taxon>Sphingomonadales</taxon>
        <taxon>Sphingomonadaceae</taxon>
        <taxon>Sphingomonas</taxon>
    </lineage>
</organism>
<dbReference type="EMBL" id="FNZZ01000002">
    <property type="protein sequence ID" value="SEK96546.1"/>
    <property type="molecule type" value="Genomic_DNA"/>
</dbReference>
<accession>A0A1H7LCH2</accession>
<reference evidence="2" key="1">
    <citation type="submission" date="2016-10" db="EMBL/GenBank/DDBJ databases">
        <authorList>
            <person name="Varghese N."/>
            <person name="Submissions S."/>
        </authorList>
    </citation>
    <scope>NUCLEOTIDE SEQUENCE [LARGE SCALE GENOMIC DNA]</scope>
    <source>
        <strain evidence="2">JS21-1</strain>
    </source>
</reference>
<sequence length="44" mass="4833">MRAHDGATSEARCAHRGLALGYRERIAALRETMGVTTMTLDRVS</sequence>
<dbReference type="Proteomes" id="UP000199214">
    <property type="component" value="Unassembled WGS sequence"/>
</dbReference>
<protein>
    <submittedName>
        <fullName evidence="1">Uncharacterized protein</fullName>
    </submittedName>
</protein>
<gene>
    <name evidence="1" type="ORF">SAMN05216382_1207</name>
</gene>
<evidence type="ECO:0000313" key="2">
    <source>
        <dbReference type="Proteomes" id="UP000199214"/>
    </source>
</evidence>
<dbReference type="STRING" id="1855283.SAMN05216382_1207"/>